<dbReference type="InterPro" id="IPR008927">
    <property type="entry name" value="6-PGluconate_DH-like_C_sf"/>
</dbReference>
<evidence type="ECO:0000313" key="13">
    <source>
        <dbReference type="Proteomes" id="UP001197974"/>
    </source>
</evidence>
<evidence type="ECO:0000256" key="4">
    <source>
        <dbReference type="ARBA" id="ARBA00016891"/>
    </source>
</evidence>
<comment type="catalytic activity">
    <reaction evidence="9">
        <text>prephenate + NAD(+) = 3-(4-hydroxyphenyl)pyruvate + CO2 + NADH</text>
        <dbReference type="Rhea" id="RHEA:13869"/>
        <dbReference type="ChEBI" id="CHEBI:16526"/>
        <dbReference type="ChEBI" id="CHEBI:29934"/>
        <dbReference type="ChEBI" id="CHEBI:36242"/>
        <dbReference type="ChEBI" id="CHEBI:57540"/>
        <dbReference type="ChEBI" id="CHEBI:57945"/>
        <dbReference type="EC" id="1.3.1.12"/>
    </reaction>
</comment>
<protein>
    <recommendedName>
        <fullName evidence="4">Prephenate dehydrogenase</fullName>
        <ecNumber evidence="3">1.3.1.12</ecNumber>
    </recommendedName>
</protein>
<evidence type="ECO:0000259" key="11">
    <source>
        <dbReference type="PROSITE" id="PS51671"/>
    </source>
</evidence>
<sequence length="369" mass="41920">MMKNVFIIGLGLIGGSIALNIKKHHPFMNVIGFDINEQTRNKARTIKVVDQSVSTIEEGAKQANVIIISTPVQKTIDILYEIRDIPLQKGVIITDVGSTKRYIVEKAREILPHPICFIGGHPMAGSHKSGVEAARSHLFENAFYILTPTNSEEQKQNVQQLMELLKGTKAKFHTMSAEQHDEMAGVISHFPHIVASSLVHQAKKSEENLFDIKMFAAGGFRDITRIASSNPTMWRDILLQNQEVINDLFSKWLLEMERIQRMVQKEDAKGIYEFFSDAKQFRDGLPEKQKGVIPSFHDLYIDVPDNPGVISEITYYLAKEKISITNIRIIETREDIFGVLQITFQTEYDCIQGKDCIEKHTPYQTYIAK</sequence>
<evidence type="ECO:0000256" key="9">
    <source>
        <dbReference type="ARBA" id="ARBA00049260"/>
    </source>
</evidence>
<dbReference type="InterPro" id="IPR046826">
    <property type="entry name" value="PDH_N"/>
</dbReference>
<dbReference type="InterPro" id="IPR045865">
    <property type="entry name" value="ACT-like_dom_sf"/>
</dbReference>
<evidence type="ECO:0000256" key="6">
    <source>
        <dbReference type="ARBA" id="ARBA00023002"/>
    </source>
</evidence>
<dbReference type="PROSITE" id="PS51671">
    <property type="entry name" value="ACT"/>
    <property type="match status" value="1"/>
</dbReference>
<comment type="similarity">
    <text evidence="2">Belongs to the prephenate/arogenate dehydrogenase family.</text>
</comment>
<dbReference type="Gene3D" id="1.10.3660.10">
    <property type="entry name" value="6-phosphogluconate dehydrogenase C-terminal like domain"/>
    <property type="match status" value="1"/>
</dbReference>
<keyword evidence="7" id="KW-0520">NAD</keyword>
<organism evidence="12 13">
    <name type="scientific">Bacillus carboniphilus</name>
    <dbReference type="NCBI Taxonomy" id="86663"/>
    <lineage>
        <taxon>Bacteria</taxon>
        <taxon>Bacillati</taxon>
        <taxon>Bacillota</taxon>
        <taxon>Bacilli</taxon>
        <taxon>Bacillales</taxon>
        <taxon>Bacillaceae</taxon>
        <taxon>Bacillus</taxon>
    </lineage>
</organism>
<dbReference type="PANTHER" id="PTHR21363:SF0">
    <property type="entry name" value="PREPHENATE DEHYDROGENASE [NADP(+)]"/>
    <property type="match status" value="1"/>
</dbReference>
<dbReference type="EMBL" id="CP129013">
    <property type="protein sequence ID" value="WLR44270.1"/>
    <property type="molecule type" value="Genomic_DNA"/>
</dbReference>
<dbReference type="InterPro" id="IPR002912">
    <property type="entry name" value="ACT_dom"/>
</dbReference>
<dbReference type="NCBIfam" id="NF005107">
    <property type="entry name" value="PRK06545.1-5"/>
    <property type="match status" value="1"/>
</dbReference>
<dbReference type="PROSITE" id="PS51176">
    <property type="entry name" value="PDH_ADH"/>
    <property type="match status" value="1"/>
</dbReference>
<evidence type="ECO:0000259" key="10">
    <source>
        <dbReference type="PROSITE" id="PS51176"/>
    </source>
</evidence>
<dbReference type="SUPFAM" id="SSF51735">
    <property type="entry name" value="NAD(P)-binding Rossmann-fold domains"/>
    <property type="match status" value="1"/>
</dbReference>
<evidence type="ECO:0000313" key="12">
    <source>
        <dbReference type="EMBL" id="WLR44270.1"/>
    </source>
</evidence>
<keyword evidence="6 12" id="KW-0560">Oxidoreductase</keyword>
<comment type="pathway">
    <text evidence="1">Amino-acid biosynthesis; L-tyrosine biosynthesis; (4-hydroxyphenyl)pyruvate from prephenate (NAD(+) route): step 1/1.</text>
</comment>
<dbReference type="InterPro" id="IPR046825">
    <property type="entry name" value="PDH_C"/>
</dbReference>
<feature type="domain" description="Prephenate/arogenate dehydrogenase" evidence="10">
    <location>
        <begin position="3"/>
        <end position="293"/>
    </location>
</feature>
<evidence type="ECO:0000256" key="3">
    <source>
        <dbReference type="ARBA" id="ARBA00012068"/>
    </source>
</evidence>
<evidence type="ECO:0000256" key="8">
    <source>
        <dbReference type="ARBA" id="ARBA00023141"/>
    </source>
</evidence>
<evidence type="ECO:0000256" key="7">
    <source>
        <dbReference type="ARBA" id="ARBA00023027"/>
    </source>
</evidence>
<dbReference type="InterPro" id="IPR036291">
    <property type="entry name" value="NAD(P)-bd_dom_sf"/>
</dbReference>
<keyword evidence="8" id="KW-0057">Aromatic amino acid biosynthesis</keyword>
<dbReference type="CDD" id="cd04909">
    <property type="entry name" value="ACT_PDH-BS"/>
    <property type="match status" value="1"/>
</dbReference>
<dbReference type="SUPFAM" id="SSF55021">
    <property type="entry name" value="ACT-like"/>
    <property type="match status" value="1"/>
</dbReference>
<dbReference type="EC" id="1.3.1.12" evidence="3"/>
<accession>A0ABY9K3A9</accession>
<dbReference type="Pfam" id="PF20463">
    <property type="entry name" value="PDH_C"/>
    <property type="match status" value="1"/>
</dbReference>
<dbReference type="GO" id="GO:0008977">
    <property type="term" value="F:prephenate dehydrogenase (NAD+) activity"/>
    <property type="evidence" value="ECO:0007669"/>
    <property type="project" value="UniProtKB-EC"/>
</dbReference>
<feature type="domain" description="ACT" evidence="11">
    <location>
        <begin position="298"/>
        <end position="369"/>
    </location>
</feature>
<name>A0ABY9K3A9_9BACI</name>
<reference evidence="12 13" key="1">
    <citation type="submission" date="2023-06" db="EMBL/GenBank/DDBJ databases">
        <title>Five Gram-positive bacteria isolated from mangrove sediments in Shenzhen, Guangdong, China.</title>
        <authorList>
            <person name="Yu S."/>
            <person name="Zheng W."/>
            <person name="Huang Y."/>
        </authorList>
    </citation>
    <scope>NUCLEOTIDE SEQUENCE [LARGE SCALE GENOMIC DNA]</scope>
    <source>
        <strain evidence="12 13">SaN35-3</strain>
    </source>
</reference>
<keyword evidence="8" id="KW-0028">Amino-acid biosynthesis</keyword>
<dbReference type="Gene3D" id="3.40.50.720">
    <property type="entry name" value="NAD(P)-binding Rossmann-like Domain"/>
    <property type="match status" value="1"/>
</dbReference>
<dbReference type="InterPro" id="IPR003099">
    <property type="entry name" value="Prephen_DH"/>
</dbReference>
<evidence type="ECO:0000256" key="5">
    <source>
        <dbReference type="ARBA" id="ARBA00022498"/>
    </source>
</evidence>
<dbReference type="InterPro" id="IPR050812">
    <property type="entry name" value="Preph/Arog_dehydrog"/>
</dbReference>
<dbReference type="Pfam" id="PF02153">
    <property type="entry name" value="PDH_N"/>
    <property type="match status" value="1"/>
</dbReference>
<keyword evidence="13" id="KW-1185">Reference proteome</keyword>
<proteinExistence type="inferred from homology"/>
<gene>
    <name evidence="12" type="ORF">LC087_06235</name>
</gene>
<keyword evidence="5" id="KW-0827">Tyrosine biosynthesis</keyword>
<dbReference type="PANTHER" id="PTHR21363">
    <property type="entry name" value="PREPHENATE DEHYDROGENASE"/>
    <property type="match status" value="1"/>
</dbReference>
<dbReference type="SUPFAM" id="SSF48179">
    <property type="entry name" value="6-phosphogluconate dehydrogenase C-terminal domain-like"/>
    <property type="match status" value="1"/>
</dbReference>
<dbReference type="Proteomes" id="UP001197974">
    <property type="component" value="Chromosome"/>
</dbReference>
<evidence type="ECO:0000256" key="1">
    <source>
        <dbReference type="ARBA" id="ARBA00005067"/>
    </source>
</evidence>
<evidence type="ECO:0000256" key="2">
    <source>
        <dbReference type="ARBA" id="ARBA00007964"/>
    </source>
</evidence>